<dbReference type="AlphaFoldDB" id="A0A2M7S890"/>
<gene>
    <name evidence="2" type="ORF">COY52_09200</name>
</gene>
<sequence>MGDSFGAKCKIKNEGKMKKIIFLVVTLHLTLYTLHGICAGPGTTGAIFLKLGVGSRPVAMGEAFVAAADDINALYWNPSGLSLAEGKQVIFTHTEWFQAIRYEYLAYCQSLRDPFGTSFGVIGAGITYLYITDIERRDLAGTLLGTTVPANDLAIAVSYAKTLSERLNLGGTVKIINQQLDDKSALGAAIDLGMQYNLNKEGLVMGLALQNMGYEAPFITEASPLPMNLKVGIANKSPDSKLTLSADLNYSILDSIWAVGAGIEYWVHSVLAIRAGYKYNSAINNTLGALAGLTCGAGFNIGILGIDYALVPYGDLGYTHRVSLLAKF</sequence>
<protein>
    <recommendedName>
        <fullName evidence="1">Type IX secretion system protein PorV domain-containing protein</fullName>
    </recommendedName>
</protein>
<dbReference type="InterPro" id="IPR045741">
    <property type="entry name" value="PorV"/>
</dbReference>
<dbReference type="SUPFAM" id="SSF56935">
    <property type="entry name" value="Porins"/>
    <property type="match status" value="1"/>
</dbReference>
<evidence type="ECO:0000313" key="3">
    <source>
        <dbReference type="Proteomes" id="UP000229307"/>
    </source>
</evidence>
<dbReference type="EMBL" id="PFMR01000246">
    <property type="protein sequence ID" value="PIZ15658.1"/>
    <property type="molecule type" value="Genomic_DNA"/>
</dbReference>
<dbReference type="Proteomes" id="UP000229307">
    <property type="component" value="Unassembled WGS sequence"/>
</dbReference>
<dbReference type="NCBIfam" id="NF033709">
    <property type="entry name" value="PorV_fam"/>
    <property type="match status" value="1"/>
</dbReference>
<dbReference type="Pfam" id="PF19572">
    <property type="entry name" value="PorV"/>
    <property type="match status" value="1"/>
</dbReference>
<evidence type="ECO:0000259" key="1">
    <source>
        <dbReference type="Pfam" id="PF19572"/>
    </source>
</evidence>
<feature type="domain" description="Type IX secretion system protein PorV" evidence="1">
    <location>
        <begin position="43"/>
        <end position="180"/>
    </location>
</feature>
<organism evidence="2 3">
    <name type="scientific">Candidatus Desantisbacteria bacterium CG_4_10_14_0_8_um_filter_48_22</name>
    <dbReference type="NCBI Taxonomy" id="1974543"/>
    <lineage>
        <taxon>Bacteria</taxon>
        <taxon>Candidatus Desantisiibacteriota</taxon>
    </lineage>
</organism>
<dbReference type="Gene3D" id="2.40.160.60">
    <property type="entry name" value="Outer membrane protein transport protein (OMPP1/FadL/TodX)"/>
    <property type="match status" value="1"/>
</dbReference>
<comment type="caution">
    <text evidence="2">The sequence shown here is derived from an EMBL/GenBank/DDBJ whole genome shotgun (WGS) entry which is preliminary data.</text>
</comment>
<evidence type="ECO:0000313" key="2">
    <source>
        <dbReference type="EMBL" id="PIZ15658.1"/>
    </source>
</evidence>
<name>A0A2M7S890_9BACT</name>
<proteinExistence type="predicted"/>
<reference evidence="3" key="1">
    <citation type="submission" date="2017-09" db="EMBL/GenBank/DDBJ databases">
        <title>Depth-based differentiation of microbial function through sediment-hosted aquifers and enrichment of novel symbionts in the deep terrestrial subsurface.</title>
        <authorList>
            <person name="Probst A.J."/>
            <person name="Ladd B."/>
            <person name="Jarett J.K."/>
            <person name="Geller-Mcgrath D.E."/>
            <person name="Sieber C.M.K."/>
            <person name="Emerson J.B."/>
            <person name="Anantharaman K."/>
            <person name="Thomas B.C."/>
            <person name="Malmstrom R."/>
            <person name="Stieglmeier M."/>
            <person name="Klingl A."/>
            <person name="Woyke T."/>
            <person name="Ryan C.M."/>
            <person name="Banfield J.F."/>
        </authorList>
    </citation>
    <scope>NUCLEOTIDE SEQUENCE [LARGE SCALE GENOMIC DNA]</scope>
</reference>
<accession>A0A2M7S890</accession>